<evidence type="ECO:0000313" key="9">
    <source>
        <dbReference type="EMBL" id="ETD23474.1"/>
    </source>
</evidence>
<evidence type="ECO:0000259" key="8">
    <source>
        <dbReference type="Pfam" id="PF01416"/>
    </source>
</evidence>
<dbReference type="SUPFAM" id="SSF55120">
    <property type="entry name" value="Pseudouridine synthase"/>
    <property type="match status" value="1"/>
</dbReference>
<dbReference type="InterPro" id="IPR001406">
    <property type="entry name" value="PsdUridine_synth_TruA"/>
</dbReference>
<dbReference type="InterPro" id="IPR020094">
    <property type="entry name" value="TruA/RsuA/RluB/E/F_N"/>
</dbReference>
<dbReference type="Gene3D" id="3.30.70.660">
    <property type="entry name" value="Pseudouridine synthase I, catalytic domain, C-terminal subdomain"/>
    <property type="match status" value="1"/>
</dbReference>
<dbReference type="STRING" id="1357400.HMPREF2086_01279"/>
<comment type="subunit">
    <text evidence="4">Homodimer.</text>
</comment>
<dbReference type="HAMAP" id="MF_00171">
    <property type="entry name" value="TruA"/>
    <property type="match status" value="1"/>
</dbReference>
<comment type="caution">
    <text evidence="4">Lacks conserved residue(s) required for the propagation of feature annotation.</text>
</comment>
<organism evidence="9 10">
    <name type="scientific">Helicobacter macacae MIT 99-5501</name>
    <dbReference type="NCBI Taxonomy" id="1357400"/>
    <lineage>
        <taxon>Bacteria</taxon>
        <taxon>Pseudomonadati</taxon>
        <taxon>Campylobacterota</taxon>
        <taxon>Epsilonproteobacteria</taxon>
        <taxon>Campylobacterales</taxon>
        <taxon>Helicobacteraceae</taxon>
        <taxon>Helicobacter</taxon>
    </lineage>
</organism>
<feature type="active site" description="Nucleophile" evidence="4 5">
    <location>
        <position position="62"/>
    </location>
</feature>
<dbReference type="RefSeq" id="WP_023928021.1">
    <property type="nucleotide sequence ID" value="NZ_KI669454.1"/>
</dbReference>
<dbReference type="EMBL" id="AZJI01000005">
    <property type="protein sequence ID" value="ETD23474.1"/>
    <property type="molecule type" value="Genomic_DNA"/>
</dbReference>
<accession>V8C806</accession>
<evidence type="ECO:0000313" key="10">
    <source>
        <dbReference type="Proteomes" id="UP000018731"/>
    </source>
</evidence>
<dbReference type="EC" id="5.4.99.12" evidence="4"/>
<comment type="catalytic activity">
    <reaction evidence="4 7">
        <text>uridine(38/39/40) in tRNA = pseudouridine(38/39/40) in tRNA</text>
        <dbReference type="Rhea" id="RHEA:22376"/>
        <dbReference type="Rhea" id="RHEA-COMP:10085"/>
        <dbReference type="Rhea" id="RHEA-COMP:10087"/>
        <dbReference type="ChEBI" id="CHEBI:65314"/>
        <dbReference type="ChEBI" id="CHEBI:65315"/>
        <dbReference type="EC" id="5.4.99.12"/>
    </reaction>
</comment>
<comment type="function">
    <text evidence="4">Formation of pseudouridine at positions 38, 39 and 40 in the anticodon stem and loop of transfer RNAs.</text>
</comment>
<evidence type="ECO:0000256" key="6">
    <source>
        <dbReference type="PIRSR" id="PIRSR001430-2"/>
    </source>
</evidence>
<evidence type="ECO:0000256" key="3">
    <source>
        <dbReference type="ARBA" id="ARBA00023235"/>
    </source>
</evidence>
<comment type="similarity">
    <text evidence="1 4 7">Belongs to the tRNA pseudouridine synthase TruA family.</text>
</comment>
<dbReference type="PIRSF" id="PIRSF001430">
    <property type="entry name" value="tRNA_psdUrid_synth"/>
    <property type="match status" value="1"/>
</dbReference>
<dbReference type="GO" id="GO:0003723">
    <property type="term" value="F:RNA binding"/>
    <property type="evidence" value="ECO:0007669"/>
    <property type="project" value="InterPro"/>
</dbReference>
<dbReference type="PANTHER" id="PTHR11142">
    <property type="entry name" value="PSEUDOURIDYLATE SYNTHASE"/>
    <property type="match status" value="1"/>
</dbReference>
<keyword evidence="10" id="KW-1185">Reference proteome</keyword>
<dbReference type="Gene3D" id="3.30.70.580">
    <property type="entry name" value="Pseudouridine synthase I, catalytic domain, N-terminal subdomain"/>
    <property type="match status" value="1"/>
</dbReference>
<dbReference type="InterPro" id="IPR020095">
    <property type="entry name" value="PsdUridine_synth_TruA_C"/>
</dbReference>
<dbReference type="AlphaFoldDB" id="V8C806"/>
<evidence type="ECO:0000256" key="1">
    <source>
        <dbReference type="ARBA" id="ARBA00009375"/>
    </source>
</evidence>
<sequence length="258" mass="28875">MQTLQKQNLQKTFALKIAYNGGAFSGFAPQKSRNIISVSEKIGEALQSIGIDSSVLGAGRTDKGVHSLGMVVRFYAPSFWEESKLAKILAPKIYPHIKIRSLKEVDFSFCPIKDAKKRAYLYLFSPHFQSPFLAPFVALERVGQVDKLQKCLHAFVGTHNFALFRKSNSSAKTTTRTIYATRLKRICLSKWGGNECFGIYIEGDGFLRAQVRLMIGASLAVSRGEVDFGDFLSQLRGEKPAWREPVSANGLYFAKVWY</sequence>
<evidence type="ECO:0000256" key="2">
    <source>
        <dbReference type="ARBA" id="ARBA00022694"/>
    </source>
</evidence>
<evidence type="ECO:0000256" key="5">
    <source>
        <dbReference type="PIRSR" id="PIRSR001430-1"/>
    </source>
</evidence>
<feature type="binding site" evidence="4 6">
    <location>
        <position position="120"/>
    </location>
    <ligand>
        <name>substrate</name>
    </ligand>
</feature>
<keyword evidence="2 4" id="KW-0819">tRNA processing</keyword>
<dbReference type="PANTHER" id="PTHR11142:SF0">
    <property type="entry name" value="TRNA PSEUDOURIDINE SYNTHASE-LIKE 1"/>
    <property type="match status" value="1"/>
</dbReference>
<reference evidence="9 10" key="1">
    <citation type="journal article" date="2014" name="Genome Announc.">
        <title>Draft genome sequences of six enterohepatic helicobacter species isolated from humans and one from rhesus macaques.</title>
        <authorList>
            <person name="Shen Z."/>
            <person name="Sheh A."/>
            <person name="Young S.K."/>
            <person name="Abouelliel A."/>
            <person name="Ward D.V."/>
            <person name="Earl A.M."/>
            <person name="Fox J.G."/>
        </authorList>
    </citation>
    <scope>NUCLEOTIDE SEQUENCE [LARGE SCALE GENOMIC DNA]</scope>
    <source>
        <strain evidence="9 10">MIT 99-5501</strain>
    </source>
</reference>
<dbReference type="Proteomes" id="UP000018731">
    <property type="component" value="Unassembled WGS sequence"/>
</dbReference>
<comment type="caution">
    <text evidence="9">The sequence shown here is derived from an EMBL/GenBank/DDBJ whole genome shotgun (WGS) entry which is preliminary data.</text>
</comment>
<protein>
    <recommendedName>
        <fullName evidence="4">tRNA pseudouridine synthase A</fullName>
        <ecNumber evidence="4">5.4.99.12</ecNumber>
    </recommendedName>
    <alternativeName>
        <fullName evidence="4">tRNA pseudouridine(38-40) synthase</fullName>
    </alternativeName>
    <alternativeName>
        <fullName evidence="4">tRNA pseudouridylate synthase I</fullName>
    </alternativeName>
    <alternativeName>
        <fullName evidence="4">tRNA-uridine isomerase I</fullName>
    </alternativeName>
</protein>
<gene>
    <name evidence="4" type="primary">truA</name>
    <name evidence="9" type="ORF">HMPREF2086_01279</name>
</gene>
<dbReference type="GO" id="GO:0031119">
    <property type="term" value="P:tRNA pseudouridine synthesis"/>
    <property type="evidence" value="ECO:0007669"/>
    <property type="project" value="UniProtKB-UniRule"/>
</dbReference>
<evidence type="ECO:0000256" key="7">
    <source>
        <dbReference type="RuleBase" id="RU003792"/>
    </source>
</evidence>
<feature type="domain" description="Pseudouridine synthase I TruA alpha/beta" evidence="8">
    <location>
        <begin position="154"/>
        <end position="258"/>
    </location>
</feature>
<name>V8C806_9HELI</name>
<proteinExistence type="inferred from homology"/>
<evidence type="ECO:0000256" key="4">
    <source>
        <dbReference type="HAMAP-Rule" id="MF_00171"/>
    </source>
</evidence>
<dbReference type="HOGENOM" id="CLU_014673_0_1_7"/>
<dbReference type="InterPro" id="IPR020103">
    <property type="entry name" value="PsdUridine_synth_cat_dom_sf"/>
</dbReference>
<keyword evidence="3 4" id="KW-0413">Isomerase</keyword>
<dbReference type="PATRIC" id="fig|1357400.3.peg.1716"/>
<dbReference type="InterPro" id="IPR020097">
    <property type="entry name" value="PsdUridine_synth_TruA_a/b_dom"/>
</dbReference>
<dbReference type="Pfam" id="PF01416">
    <property type="entry name" value="PseudoU_synth_1"/>
    <property type="match status" value="1"/>
</dbReference>
<dbReference type="eggNOG" id="COG0101">
    <property type="taxonomic scope" value="Bacteria"/>
</dbReference>
<dbReference type="GO" id="GO:0160147">
    <property type="term" value="F:tRNA pseudouridine(38-40) synthase activity"/>
    <property type="evidence" value="ECO:0007669"/>
    <property type="project" value="UniProtKB-EC"/>
</dbReference>